<proteinExistence type="predicted"/>
<dbReference type="Proteomes" id="UP000744769">
    <property type="component" value="Unassembled WGS sequence"/>
</dbReference>
<gene>
    <name evidence="2" type="ORF">G9U51_06525</name>
</gene>
<reference evidence="2" key="1">
    <citation type="submission" date="2020-03" db="EMBL/GenBank/DDBJ databases">
        <title>Draft sequencing of Calidifontibacter sp. DB0510.</title>
        <authorList>
            <person name="Kim D.-U."/>
        </authorList>
    </citation>
    <scope>NUCLEOTIDE SEQUENCE</scope>
    <source>
        <strain evidence="2">DB0510</strain>
    </source>
</reference>
<feature type="region of interest" description="Disordered" evidence="1">
    <location>
        <begin position="1"/>
        <end position="62"/>
    </location>
</feature>
<dbReference type="AlphaFoldDB" id="A0A967B4F7"/>
<evidence type="ECO:0000313" key="2">
    <source>
        <dbReference type="EMBL" id="NHN55437.1"/>
    </source>
</evidence>
<keyword evidence="3" id="KW-1185">Reference proteome</keyword>
<dbReference type="EMBL" id="JAAOIV010000004">
    <property type="protein sequence ID" value="NHN55437.1"/>
    <property type="molecule type" value="Genomic_DNA"/>
</dbReference>
<organism evidence="2 3">
    <name type="scientific">Metallococcus carri</name>
    <dbReference type="NCBI Taxonomy" id="1656884"/>
    <lineage>
        <taxon>Bacteria</taxon>
        <taxon>Bacillati</taxon>
        <taxon>Actinomycetota</taxon>
        <taxon>Actinomycetes</taxon>
        <taxon>Micrococcales</taxon>
        <taxon>Dermacoccaceae</taxon>
        <taxon>Metallococcus</taxon>
    </lineage>
</organism>
<evidence type="ECO:0000313" key="3">
    <source>
        <dbReference type="Proteomes" id="UP000744769"/>
    </source>
</evidence>
<evidence type="ECO:0000256" key="1">
    <source>
        <dbReference type="SAM" id="MobiDB-lite"/>
    </source>
</evidence>
<accession>A0A967B4F7</accession>
<comment type="caution">
    <text evidence="2">The sequence shown here is derived from an EMBL/GenBank/DDBJ whole genome shotgun (WGS) entry which is preliminary data.</text>
</comment>
<feature type="compositionally biased region" description="Polar residues" evidence="1">
    <location>
        <begin position="22"/>
        <end position="31"/>
    </location>
</feature>
<feature type="non-terminal residue" evidence="2">
    <location>
        <position position="175"/>
    </location>
</feature>
<protein>
    <submittedName>
        <fullName evidence="2">Uncharacterized protein</fullName>
    </submittedName>
</protein>
<name>A0A967B4F7_9MICO</name>
<sequence length="175" mass="16608">MFEARDNTPTSGPDPAAGADSARSNNTNNASDIHAGHVGDPVSATTPAAMSDGAADVVSEATSAPTSAPAAAAAPTCDGALSAPTAAELRALIERLAALDETSLSMACAAAASPTGAGRPDDGCHAGDDTDATTATAADAVAGAADPADPGAAADSGAPDLTGAVLVEAITVLER</sequence>